<dbReference type="SUPFAM" id="SSF50969">
    <property type="entry name" value="YVTN repeat-like/Quinoprotein amine dehydrogenase"/>
    <property type="match status" value="1"/>
</dbReference>
<dbReference type="Proteomes" id="UP000243542">
    <property type="component" value="Unassembled WGS sequence"/>
</dbReference>
<dbReference type="Gene3D" id="2.110.10.10">
    <property type="entry name" value="Hemopexin-like domain"/>
    <property type="match status" value="2"/>
</dbReference>
<dbReference type="RefSeq" id="WP_098509930.1">
    <property type="nucleotide sequence ID" value="NZ_JBIAKZ010000053.1"/>
</dbReference>
<evidence type="ECO:0000313" key="2">
    <source>
        <dbReference type="Proteomes" id="UP000243542"/>
    </source>
</evidence>
<dbReference type="PANTHER" id="PTHR47197:SF3">
    <property type="entry name" value="DIHYDRO-HEME D1 DEHYDROGENASE"/>
    <property type="match status" value="1"/>
</dbReference>
<dbReference type="AlphaFoldDB" id="A0A2A9G1P4"/>
<dbReference type="Gene3D" id="2.130.10.10">
    <property type="entry name" value="YVTN repeat-like/Quinoprotein amine dehydrogenase"/>
    <property type="match status" value="2"/>
</dbReference>
<organism evidence="1 2">
    <name type="scientific">Amycolatopsis sulphurea</name>
    <dbReference type="NCBI Taxonomy" id="76022"/>
    <lineage>
        <taxon>Bacteria</taxon>
        <taxon>Bacillati</taxon>
        <taxon>Actinomycetota</taxon>
        <taxon>Actinomycetes</taxon>
        <taxon>Pseudonocardiales</taxon>
        <taxon>Pseudonocardiaceae</taxon>
        <taxon>Amycolatopsis</taxon>
    </lineage>
</organism>
<sequence>MSTTRSVPARGLTAAFSLPARGDKPARAFLIRTTQVVTCTWSDRKAVTAATDIRIPWGNLPSHFLSKGIDAACSAGIGASSEPDKRLVYLFCGNQVAKFDPDANELKGSGLIGNVFSSLAKKAPDFANGVDACFVALNHTAYFFRGGQCATVDLDDMSATKPVSIASAIHDAPAEIAGGIDAAIDNPDTGLGYLFLRDKLVGWDSNKNKADSAMRFIARDWQGLPYLFGGQTTRPILYLAQARALEGTWPPSCSVQVMDTETKKKIAEVKETVEQCTHVSAAPNGKRVYATGRKTGTINVIETATNTAKKTLETGYQGLGKTTVSADSARLYVPVRDQLMVFDTEKLTELPALPIVGAVTALPDGNLLVTSKDTKIVTPAGSTVGTIPNVPATGAVSVDAKGEWAYVGGKSSVTRIDLKARTTSTSPDLGADVYDIALSPDGKRLYVSHHGHNHVSIVDRAQNKKVGEFNEIGNPLRWAVWVCVGADSTSVWVGVSSGTLSEYHAESRKLQHRLENMGETQQMVIAKVP</sequence>
<gene>
    <name evidence="1" type="ORF">ATK36_0906</name>
</gene>
<dbReference type="SUPFAM" id="SSF50923">
    <property type="entry name" value="Hemopexin-like domain"/>
    <property type="match status" value="1"/>
</dbReference>
<dbReference type="InterPro" id="IPR015943">
    <property type="entry name" value="WD40/YVTN_repeat-like_dom_sf"/>
</dbReference>
<evidence type="ECO:0008006" key="3">
    <source>
        <dbReference type="Google" id="ProtNLM"/>
    </source>
</evidence>
<proteinExistence type="predicted"/>
<evidence type="ECO:0000313" key="1">
    <source>
        <dbReference type="EMBL" id="PFG57328.1"/>
    </source>
</evidence>
<dbReference type="InterPro" id="IPR051200">
    <property type="entry name" value="Host-pathogen_enzymatic-act"/>
</dbReference>
<reference evidence="1 2" key="1">
    <citation type="submission" date="2017-10" db="EMBL/GenBank/DDBJ databases">
        <title>Sequencing the genomes of 1000 actinobacteria strains.</title>
        <authorList>
            <person name="Klenk H.-P."/>
        </authorList>
    </citation>
    <scope>NUCLEOTIDE SEQUENCE [LARGE SCALE GENOMIC DNA]</scope>
    <source>
        <strain evidence="1 2">DSM 46092</strain>
    </source>
</reference>
<keyword evidence="2" id="KW-1185">Reference proteome</keyword>
<protein>
    <recommendedName>
        <fullName evidence="3">YVTN family beta-propeller protein</fullName>
    </recommendedName>
</protein>
<comment type="caution">
    <text evidence="1">The sequence shown here is derived from an EMBL/GenBank/DDBJ whole genome shotgun (WGS) entry which is preliminary data.</text>
</comment>
<name>A0A2A9G1P4_9PSEU</name>
<dbReference type="InterPro" id="IPR036375">
    <property type="entry name" value="Hemopexin-like_dom_sf"/>
</dbReference>
<dbReference type="PANTHER" id="PTHR47197">
    <property type="entry name" value="PROTEIN NIRF"/>
    <property type="match status" value="1"/>
</dbReference>
<accession>A0A2A9G1P4</accession>
<dbReference type="EMBL" id="PDJK01000001">
    <property type="protein sequence ID" value="PFG57328.1"/>
    <property type="molecule type" value="Genomic_DNA"/>
</dbReference>
<dbReference type="InterPro" id="IPR011044">
    <property type="entry name" value="Quino_amine_DH_bsu"/>
</dbReference>